<evidence type="ECO:0000256" key="1">
    <source>
        <dbReference type="ARBA" id="ARBA00004141"/>
    </source>
</evidence>
<evidence type="ECO:0000256" key="3">
    <source>
        <dbReference type="ARBA" id="ARBA00022692"/>
    </source>
</evidence>
<dbReference type="EMBL" id="CAJNRE010000973">
    <property type="protein sequence ID" value="CAF1934199.1"/>
    <property type="molecule type" value="Genomic_DNA"/>
</dbReference>
<dbReference type="EMBL" id="CAJOBF010000437">
    <property type="protein sequence ID" value="CAF3817637.1"/>
    <property type="molecule type" value="Genomic_DNA"/>
</dbReference>
<keyword evidence="2" id="KW-0813">Transport</keyword>
<feature type="transmembrane region" description="Helical" evidence="7">
    <location>
        <begin position="185"/>
        <end position="203"/>
    </location>
</feature>
<dbReference type="InterPro" id="IPR011701">
    <property type="entry name" value="MFS"/>
</dbReference>
<feature type="transmembrane region" description="Helical" evidence="7">
    <location>
        <begin position="287"/>
        <end position="305"/>
    </location>
</feature>
<gene>
    <name evidence="9" type="ORF">CJN711_LOCUS8827</name>
    <name evidence="10" type="ORF">KQP761_LOCUS37795</name>
    <name evidence="11" type="ORF">MBJ925_LOCUS4749</name>
    <name evidence="14" type="ORF">UXM345_LOCUS5775</name>
    <name evidence="12" type="ORF">WKI299_LOCUS6133</name>
    <name evidence="13" type="ORF">XDN619_LOCUS36957</name>
</gene>
<feature type="transmembrane region" description="Helical" evidence="7">
    <location>
        <begin position="457"/>
        <end position="475"/>
    </location>
</feature>
<feature type="transmembrane region" description="Helical" evidence="7">
    <location>
        <begin position="422"/>
        <end position="445"/>
    </location>
</feature>
<dbReference type="SUPFAM" id="SSF103473">
    <property type="entry name" value="MFS general substrate transporter"/>
    <property type="match status" value="1"/>
</dbReference>
<keyword evidence="3 7" id="KW-0812">Transmembrane</keyword>
<evidence type="ECO:0000313" key="9">
    <source>
        <dbReference type="EMBL" id="CAF1136467.1"/>
    </source>
</evidence>
<evidence type="ECO:0000259" key="8">
    <source>
        <dbReference type="PROSITE" id="PS50850"/>
    </source>
</evidence>
<dbReference type="GO" id="GO:0015293">
    <property type="term" value="F:symporter activity"/>
    <property type="evidence" value="ECO:0007669"/>
    <property type="project" value="UniProtKB-KW"/>
</dbReference>
<evidence type="ECO:0000256" key="5">
    <source>
        <dbReference type="ARBA" id="ARBA00022989"/>
    </source>
</evidence>
<comment type="caution">
    <text evidence="10">The sequence shown here is derived from an EMBL/GenBank/DDBJ whole genome shotgun (WGS) entry which is preliminary data.</text>
</comment>
<dbReference type="Proteomes" id="UP000663856">
    <property type="component" value="Unassembled WGS sequence"/>
</dbReference>
<dbReference type="PANTHER" id="PTHR11662">
    <property type="entry name" value="SOLUTE CARRIER FAMILY 17"/>
    <property type="match status" value="1"/>
</dbReference>
<feature type="transmembrane region" description="Helical" evidence="7">
    <location>
        <begin position="386"/>
        <end position="410"/>
    </location>
</feature>
<feature type="domain" description="Major facilitator superfamily (MFS) profile" evidence="8">
    <location>
        <begin position="20"/>
        <end position="480"/>
    </location>
</feature>
<organism evidence="10 15">
    <name type="scientific">Rotaria magnacalcarata</name>
    <dbReference type="NCBI Taxonomy" id="392030"/>
    <lineage>
        <taxon>Eukaryota</taxon>
        <taxon>Metazoa</taxon>
        <taxon>Spiralia</taxon>
        <taxon>Gnathifera</taxon>
        <taxon>Rotifera</taxon>
        <taxon>Eurotatoria</taxon>
        <taxon>Bdelloidea</taxon>
        <taxon>Philodinida</taxon>
        <taxon>Philodinidae</taxon>
        <taxon>Rotaria</taxon>
    </lineage>
</organism>
<keyword evidence="5 7" id="KW-1133">Transmembrane helix</keyword>
<feature type="transmembrane region" description="Helical" evidence="7">
    <location>
        <begin position="215"/>
        <end position="238"/>
    </location>
</feature>
<accession>A0A816H7F0</accession>
<protein>
    <recommendedName>
        <fullName evidence="8">Major facilitator superfamily (MFS) profile domain-containing protein</fullName>
    </recommendedName>
</protein>
<dbReference type="EMBL" id="CAJNOV010003270">
    <property type="protein sequence ID" value="CAF1136467.1"/>
    <property type="molecule type" value="Genomic_DNA"/>
</dbReference>
<dbReference type="Proteomes" id="UP000663842">
    <property type="component" value="Unassembled WGS sequence"/>
</dbReference>
<dbReference type="InterPro" id="IPR036259">
    <property type="entry name" value="MFS_trans_sf"/>
</dbReference>
<feature type="transmembrane region" description="Helical" evidence="7">
    <location>
        <begin position="122"/>
        <end position="142"/>
    </location>
</feature>
<keyword evidence="4" id="KW-0769">Symport</keyword>
<feature type="transmembrane region" description="Helical" evidence="7">
    <location>
        <begin position="148"/>
        <end position="173"/>
    </location>
</feature>
<dbReference type="EMBL" id="CAJNRF010001788">
    <property type="protein sequence ID" value="CAF2026887.1"/>
    <property type="molecule type" value="Genomic_DNA"/>
</dbReference>
<feature type="transmembrane region" description="Helical" evidence="7">
    <location>
        <begin position="94"/>
        <end position="115"/>
    </location>
</feature>
<dbReference type="Pfam" id="PF07690">
    <property type="entry name" value="MFS_1"/>
    <property type="match status" value="1"/>
</dbReference>
<keyword evidence="6 7" id="KW-0472">Membrane</keyword>
<dbReference type="Proteomes" id="UP000663887">
    <property type="component" value="Unassembled WGS sequence"/>
</dbReference>
<dbReference type="GO" id="GO:0006820">
    <property type="term" value="P:monoatomic anion transport"/>
    <property type="evidence" value="ECO:0007669"/>
    <property type="project" value="TreeGrafter"/>
</dbReference>
<reference evidence="10" key="1">
    <citation type="submission" date="2021-02" db="EMBL/GenBank/DDBJ databases">
        <authorList>
            <person name="Nowell W R."/>
        </authorList>
    </citation>
    <scope>NUCLEOTIDE SEQUENCE</scope>
</reference>
<proteinExistence type="predicted"/>
<dbReference type="PANTHER" id="PTHR11662:SF399">
    <property type="entry name" value="FI19708P1-RELATED"/>
    <property type="match status" value="1"/>
</dbReference>
<name>A0A816H7F0_9BILA</name>
<dbReference type="FunFam" id="1.20.1250.20:FF:000003">
    <property type="entry name" value="Solute carrier family 17 member 3"/>
    <property type="match status" value="1"/>
</dbReference>
<evidence type="ECO:0000313" key="14">
    <source>
        <dbReference type="EMBL" id="CAF3817637.1"/>
    </source>
</evidence>
<dbReference type="OrthoDB" id="2985014at2759"/>
<sequence>MTSEKVRKSPRLIPSTRFTLALLVSFALFIQYAQRVSLSMGIVCMVNRTNINSIANRTLSSSQSDIISIKTSTKYGSDIFKEKQFFFTELQQQILLGAHWFGYILTLAPAGWISITFGAKRTFTFGVLVSSIATLAMVAIYYVDEMHFILAVIFRVIAGLGHGPLFPVTYTFWSMWAVPLERSTLTSIGFCSTNLGTSMTMLFGGLLCRYVSSGWIYIFFLTSMLGFIWLPLWLWLVADSPQSHRTISEQERNYICERIGINSNDRKARSSSFSPVPWKKVFRSKPVIALVVTQVSNLSGLFFFYTNVGKLLTEIHRVPPQHAGYVLAVGFIFMPVVSLSTGVFADYLVRSNIMSLTNVRKVFTCLTAFVGAACMIMLCFCDHTRQVLGIIVVFIFLVSSAMAYGSGYVVNFADIVPAYSSIIFSMSTALGTVGALLGNLVAGIIIKKPVLEDWRKLLLLFATFYLIGGVVYFIYGSAVPRKWATFNSEPTKELEEDEVLTTLPSQVDLPNAIRETKIT</sequence>
<evidence type="ECO:0000256" key="7">
    <source>
        <dbReference type="SAM" id="Phobius"/>
    </source>
</evidence>
<feature type="transmembrane region" description="Helical" evidence="7">
    <location>
        <begin position="361"/>
        <end position="380"/>
    </location>
</feature>
<evidence type="ECO:0000313" key="12">
    <source>
        <dbReference type="EMBL" id="CAF2026887.1"/>
    </source>
</evidence>
<dbReference type="PROSITE" id="PS50850">
    <property type="entry name" value="MFS"/>
    <property type="match status" value="1"/>
</dbReference>
<evidence type="ECO:0000256" key="6">
    <source>
        <dbReference type="ARBA" id="ARBA00023136"/>
    </source>
</evidence>
<dbReference type="Proteomes" id="UP000663855">
    <property type="component" value="Unassembled WGS sequence"/>
</dbReference>
<evidence type="ECO:0000256" key="4">
    <source>
        <dbReference type="ARBA" id="ARBA00022847"/>
    </source>
</evidence>
<dbReference type="GO" id="GO:0016020">
    <property type="term" value="C:membrane"/>
    <property type="evidence" value="ECO:0007669"/>
    <property type="project" value="UniProtKB-SubCell"/>
</dbReference>
<evidence type="ECO:0000256" key="2">
    <source>
        <dbReference type="ARBA" id="ARBA00022448"/>
    </source>
</evidence>
<evidence type="ECO:0000313" key="11">
    <source>
        <dbReference type="EMBL" id="CAF1934199.1"/>
    </source>
</evidence>
<dbReference type="InterPro" id="IPR050382">
    <property type="entry name" value="MFS_Na/Anion_cotransporter"/>
</dbReference>
<dbReference type="EMBL" id="CAJNRG010019142">
    <property type="protein sequence ID" value="CAF2269040.1"/>
    <property type="molecule type" value="Genomic_DNA"/>
</dbReference>
<dbReference type="EMBL" id="CAJNOW010021388">
    <property type="protein sequence ID" value="CAF1684047.1"/>
    <property type="molecule type" value="Genomic_DNA"/>
</dbReference>
<dbReference type="Gene3D" id="1.20.1250.20">
    <property type="entry name" value="MFS general substrate transporter like domains"/>
    <property type="match status" value="2"/>
</dbReference>
<dbReference type="Proteomes" id="UP000663824">
    <property type="component" value="Unassembled WGS sequence"/>
</dbReference>
<dbReference type="Proteomes" id="UP000663834">
    <property type="component" value="Unassembled WGS sequence"/>
</dbReference>
<feature type="transmembrane region" description="Helical" evidence="7">
    <location>
        <begin position="325"/>
        <end position="349"/>
    </location>
</feature>
<dbReference type="AlphaFoldDB" id="A0A816H7F0"/>
<evidence type="ECO:0000313" key="10">
    <source>
        <dbReference type="EMBL" id="CAF1684047.1"/>
    </source>
</evidence>
<dbReference type="InterPro" id="IPR020846">
    <property type="entry name" value="MFS_dom"/>
</dbReference>
<evidence type="ECO:0000313" key="13">
    <source>
        <dbReference type="EMBL" id="CAF2269040.1"/>
    </source>
</evidence>
<comment type="subcellular location">
    <subcellularLocation>
        <location evidence="1">Membrane</location>
        <topology evidence="1">Multi-pass membrane protein</topology>
    </subcellularLocation>
</comment>
<evidence type="ECO:0000313" key="15">
    <source>
        <dbReference type="Proteomes" id="UP000663834"/>
    </source>
</evidence>